<evidence type="ECO:0000313" key="2">
    <source>
        <dbReference type="EMBL" id="ADM75262.1"/>
    </source>
</evidence>
<evidence type="ECO:0000313" key="11">
    <source>
        <dbReference type="EMBL" id="ADM75274.1"/>
    </source>
</evidence>
<dbReference type="EMBL" id="HM199558">
    <property type="protein sequence ID" value="ADM75290.1"/>
    <property type="molecule type" value="mRNA"/>
</dbReference>
<dbReference type="AlphaFoldDB" id="E0ZA86"/>
<evidence type="ECO:0000313" key="28">
    <source>
        <dbReference type="EMBL" id="ADM75308.1"/>
    </source>
</evidence>
<evidence type="ECO:0000313" key="24">
    <source>
        <dbReference type="EMBL" id="ADM75304.1"/>
    </source>
</evidence>
<evidence type="ECO:0000313" key="4">
    <source>
        <dbReference type="EMBL" id="ADM75264.1"/>
    </source>
</evidence>
<evidence type="ECO:0000313" key="13">
    <source>
        <dbReference type="EMBL" id="ADM75284.1"/>
    </source>
</evidence>
<evidence type="ECO:0000313" key="22">
    <source>
        <dbReference type="EMBL" id="ADM75301.1"/>
    </source>
</evidence>
<dbReference type="EMBL" id="HM199529">
    <property type="protein sequence ID" value="ADM75261.1"/>
    <property type="molecule type" value="mRNA"/>
</dbReference>
<dbReference type="SUPFAM" id="SSF52047">
    <property type="entry name" value="RNI-like"/>
    <property type="match status" value="1"/>
</dbReference>
<evidence type="ECO:0000313" key="8">
    <source>
        <dbReference type="EMBL" id="ADM75271.1"/>
    </source>
</evidence>
<dbReference type="EMBL" id="HM199552">
    <property type="protein sequence ID" value="ADM75284.1"/>
    <property type="molecule type" value="mRNA"/>
</dbReference>
<evidence type="ECO:0000313" key="18">
    <source>
        <dbReference type="EMBL" id="ADM75294.1"/>
    </source>
</evidence>
<dbReference type="EMBL" id="HM199561">
    <property type="protein sequence ID" value="ADM75293.1"/>
    <property type="molecule type" value="mRNA"/>
</dbReference>
<evidence type="ECO:0000313" key="23">
    <source>
        <dbReference type="EMBL" id="ADM75303.1"/>
    </source>
</evidence>
<evidence type="ECO:0000313" key="10">
    <source>
        <dbReference type="EMBL" id="ADM75273.1"/>
    </source>
</evidence>
<organism evidence="1">
    <name type="scientific">Picea sitchensis</name>
    <name type="common">Sitka spruce</name>
    <name type="synonym">Pinus sitchensis</name>
    <dbReference type="NCBI Taxonomy" id="3332"/>
    <lineage>
        <taxon>Eukaryota</taxon>
        <taxon>Viridiplantae</taxon>
        <taxon>Streptophyta</taxon>
        <taxon>Embryophyta</taxon>
        <taxon>Tracheophyta</taxon>
        <taxon>Spermatophyta</taxon>
        <taxon>Pinopsida</taxon>
        <taxon>Pinidae</taxon>
        <taxon>Conifers I</taxon>
        <taxon>Pinales</taxon>
        <taxon>Pinaceae</taxon>
        <taxon>Picea</taxon>
    </lineage>
</organism>
<evidence type="ECO:0000313" key="25">
    <source>
        <dbReference type="EMBL" id="ADM75305.1"/>
    </source>
</evidence>
<dbReference type="EMBL" id="HM199540">
    <property type="protein sequence ID" value="ADM75272.1"/>
    <property type="molecule type" value="mRNA"/>
</dbReference>
<evidence type="ECO:0000313" key="19">
    <source>
        <dbReference type="EMBL" id="ADM75296.1"/>
    </source>
</evidence>
<dbReference type="EMBL" id="HM199564">
    <property type="protein sequence ID" value="ADM75296.1"/>
    <property type="molecule type" value="mRNA"/>
</dbReference>
<dbReference type="EMBL" id="HM199553">
    <property type="protein sequence ID" value="ADM75285.1"/>
    <property type="molecule type" value="mRNA"/>
</dbReference>
<dbReference type="EMBL" id="HM199539">
    <property type="protein sequence ID" value="ADM75271.1"/>
    <property type="molecule type" value="mRNA"/>
</dbReference>
<evidence type="ECO:0000313" key="6">
    <source>
        <dbReference type="EMBL" id="ADM75267.1"/>
    </source>
</evidence>
<dbReference type="EMBL" id="HM199542">
    <property type="protein sequence ID" value="ADM75274.1"/>
    <property type="molecule type" value="mRNA"/>
</dbReference>
<dbReference type="EMBL" id="HM199569">
    <property type="protein sequence ID" value="ADM75301.1"/>
    <property type="molecule type" value="mRNA"/>
</dbReference>
<protein>
    <submittedName>
        <fullName evidence="1">Leucine rich repeat-like protein</fullName>
    </submittedName>
</protein>
<dbReference type="EMBL" id="HM199576">
    <property type="protein sequence ID" value="ADM75308.1"/>
    <property type="molecule type" value="mRNA"/>
</dbReference>
<accession>E0ZA86</accession>
<dbReference type="EMBL" id="HM199541">
    <property type="protein sequence ID" value="ADM75273.1"/>
    <property type="molecule type" value="mRNA"/>
</dbReference>
<evidence type="ECO:0000313" key="26">
    <source>
        <dbReference type="EMBL" id="ADM75306.1"/>
    </source>
</evidence>
<dbReference type="InterPro" id="IPR032675">
    <property type="entry name" value="LRR_dom_sf"/>
</dbReference>
<evidence type="ECO:0000313" key="7">
    <source>
        <dbReference type="EMBL" id="ADM75269.1"/>
    </source>
</evidence>
<dbReference type="PANTHER" id="PTHR13318">
    <property type="entry name" value="PARTNER OF PAIRED, ISOFORM B-RELATED"/>
    <property type="match status" value="1"/>
</dbReference>
<dbReference type="EMBL" id="HM199531">
    <property type="protein sequence ID" value="ADM75263.1"/>
    <property type="molecule type" value="mRNA"/>
</dbReference>
<dbReference type="EMBL" id="HM199532">
    <property type="protein sequence ID" value="ADM75264.1"/>
    <property type="molecule type" value="mRNA"/>
</dbReference>
<evidence type="ECO:0000313" key="1">
    <source>
        <dbReference type="EMBL" id="ADM75261.1"/>
    </source>
</evidence>
<dbReference type="EMBL" id="HM199549">
    <property type="protein sequence ID" value="ADM75281.1"/>
    <property type="molecule type" value="mRNA"/>
</dbReference>
<evidence type="ECO:0000313" key="14">
    <source>
        <dbReference type="EMBL" id="ADM75285.1"/>
    </source>
</evidence>
<evidence type="ECO:0000313" key="9">
    <source>
        <dbReference type="EMBL" id="ADM75272.1"/>
    </source>
</evidence>
<dbReference type="EMBL" id="HM199557">
    <property type="protein sequence ID" value="ADM75289.1"/>
    <property type="molecule type" value="mRNA"/>
</dbReference>
<dbReference type="EMBL" id="HM199533">
    <property type="protein sequence ID" value="ADM75265.1"/>
    <property type="molecule type" value="mRNA"/>
</dbReference>
<evidence type="ECO:0000313" key="21">
    <source>
        <dbReference type="EMBL" id="ADM75299.1"/>
    </source>
</evidence>
<dbReference type="EMBL" id="HM199567">
    <property type="protein sequence ID" value="ADM75299.1"/>
    <property type="molecule type" value="mRNA"/>
</dbReference>
<evidence type="ECO:0000313" key="3">
    <source>
        <dbReference type="EMBL" id="ADM75263.1"/>
    </source>
</evidence>
<evidence type="ECO:0000313" key="17">
    <source>
        <dbReference type="EMBL" id="ADM75293.1"/>
    </source>
</evidence>
<dbReference type="EMBL" id="HM199575">
    <property type="protein sequence ID" value="ADM75307.1"/>
    <property type="molecule type" value="mRNA"/>
</dbReference>
<dbReference type="EMBL" id="HM199537">
    <property type="protein sequence ID" value="ADM75269.1"/>
    <property type="molecule type" value="mRNA"/>
</dbReference>
<dbReference type="PANTHER" id="PTHR13318:SF190">
    <property type="entry name" value="PARTNER OF PAIRED, ISOFORM B"/>
    <property type="match status" value="1"/>
</dbReference>
<dbReference type="EMBL" id="HM199572">
    <property type="protein sequence ID" value="ADM75304.1"/>
    <property type="molecule type" value="mRNA"/>
</dbReference>
<dbReference type="Gene3D" id="3.80.10.10">
    <property type="entry name" value="Ribonuclease Inhibitor"/>
    <property type="match status" value="1"/>
</dbReference>
<dbReference type="EMBL" id="HM199571">
    <property type="protein sequence ID" value="ADM75303.1"/>
    <property type="molecule type" value="mRNA"/>
</dbReference>
<evidence type="ECO:0000313" key="27">
    <source>
        <dbReference type="EMBL" id="ADM75307.1"/>
    </source>
</evidence>
<dbReference type="EMBL" id="HM199574">
    <property type="protein sequence ID" value="ADM75306.1"/>
    <property type="molecule type" value="mRNA"/>
</dbReference>
<dbReference type="EMBL" id="HM199535">
    <property type="protein sequence ID" value="ADM75267.1"/>
    <property type="molecule type" value="mRNA"/>
</dbReference>
<dbReference type="EMBL" id="HM199573">
    <property type="protein sequence ID" value="ADM75305.1"/>
    <property type="molecule type" value="mRNA"/>
</dbReference>
<name>E0ZA86_PICSI</name>
<evidence type="ECO:0000313" key="12">
    <source>
        <dbReference type="EMBL" id="ADM75281.1"/>
    </source>
</evidence>
<dbReference type="EMBL" id="HM199530">
    <property type="protein sequence ID" value="ADM75262.1"/>
    <property type="molecule type" value="mRNA"/>
</dbReference>
<evidence type="ECO:0000313" key="20">
    <source>
        <dbReference type="EMBL" id="ADM75298.1"/>
    </source>
</evidence>
<reference evidence="1" key="1">
    <citation type="journal article" date="2010" name="Mol. Ecol.">
        <title>Postglacial history of a widespread conifer produces inverse clines in selective neutrality tests.</title>
        <authorList>
            <person name="Holliday J.A."/>
            <person name="Yuen M."/>
            <person name="Ritland K."/>
            <person name="Aitken S.N."/>
        </authorList>
    </citation>
    <scope>NUCLEOTIDE SEQUENCE</scope>
    <source>
        <strain evidence="1">CR100</strain>
        <strain evidence="2">CR101</strain>
        <strain evidence="3">CR200</strain>
        <strain evidence="4">CR201</strain>
        <strain evidence="5">CR300</strain>
        <strain evidence="6">CR400</strain>
        <strain evidence="7">KD100</strain>
        <strain evidence="8">KD200</strain>
        <strain evidence="9">KD201</strain>
        <strain evidence="10">KD300</strain>
        <strain evidence="11">KD301</strain>
        <strain evidence="12">PR300</strain>
        <strain evidence="13">PR401</strain>
        <strain evidence="14">RW100</strain>
        <strain evidence="15">RW300</strain>
        <strain evidence="16">RW301</strain>
        <strain evidence="17">VA100</strain>
        <strain evidence="18">VA101</strain>
        <strain evidence="19">VA201</strain>
        <strain evidence="20">VA301</strain>
        <strain evidence="21">VA400</strain>
        <strain evidence="22">VD100</strain>
        <strain evidence="23">VD200</strain>
        <strain evidence="24">VD201</strain>
        <strain evidence="25">VD300</strain>
        <strain evidence="26">VD301</strain>
        <strain evidence="27">VD400</strain>
        <strain evidence="28">VD401</strain>
    </source>
</reference>
<sequence>GCKKVMSLGIDEGFRNLEHLQVEGSGFTDSGLIAVGKCCRHLLGIDLEGCLRITESGLKKIMEDCRQLRQVNLKNCKCVNLEALAWMVFYRPSLRKLVPPSSCVSEGQKALLLRHGCKIFSCSNS</sequence>
<dbReference type="GO" id="GO:0019005">
    <property type="term" value="C:SCF ubiquitin ligase complex"/>
    <property type="evidence" value="ECO:0007669"/>
    <property type="project" value="TreeGrafter"/>
</dbReference>
<evidence type="ECO:0000313" key="5">
    <source>
        <dbReference type="EMBL" id="ADM75265.1"/>
    </source>
</evidence>
<evidence type="ECO:0000313" key="15">
    <source>
        <dbReference type="EMBL" id="ADM75289.1"/>
    </source>
</evidence>
<dbReference type="GO" id="GO:0031146">
    <property type="term" value="P:SCF-dependent proteasomal ubiquitin-dependent protein catabolic process"/>
    <property type="evidence" value="ECO:0007669"/>
    <property type="project" value="TreeGrafter"/>
</dbReference>
<evidence type="ECO:0000313" key="16">
    <source>
        <dbReference type="EMBL" id="ADM75290.1"/>
    </source>
</evidence>
<dbReference type="EMBL" id="HM199562">
    <property type="protein sequence ID" value="ADM75294.1"/>
    <property type="molecule type" value="mRNA"/>
</dbReference>
<proteinExistence type="evidence at transcript level"/>
<dbReference type="EMBL" id="HM199566">
    <property type="protein sequence ID" value="ADM75298.1"/>
    <property type="molecule type" value="mRNA"/>
</dbReference>
<feature type="non-terminal residue" evidence="1">
    <location>
        <position position="1"/>
    </location>
</feature>